<dbReference type="GO" id="GO:0052929">
    <property type="term" value="F:ATP:3'-cytidine-cytidine-tRNA adenylyltransferase activity"/>
    <property type="evidence" value="ECO:0007669"/>
    <property type="project" value="TreeGrafter"/>
</dbReference>
<dbReference type="PANTHER" id="PTHR13734:SF5">
    <property type="entry name" value="CCA TRNA NUCLEOTIDYLTRANSFERASE, MITOCHONDRIAL"/>
    <property type="match status" value="1"/>
</dbReference>
<keyword evidence="3" id="KW-0547">Nucleotide-binding</keyword>
<dbReference type="EMBL" id="JAACFV010000008">
    <property type="protein sequence ID" value="KAF7512955.1"/>
    <property type="molecule type" value="Genomic_DNA"/>
</dbReference>
<evidence type="ECO:0000259" key="6">
    <source>
        <dbReference type="Pfam" id="PF01743"/>
    </source>
</evidence>
<dbReference type="AlphaFoldDB" id="A0A8H7APB5"/>
<gene>
    <name evidence="8" type="ORF">GJ744_011221</name>
</gene>
<dbReference type="PANTHER" id="PTHR13734">
    <property type="entry name" value="TRNA-NUCLEOTIDYLTRANSFERASE"/>
    <property type="match status" value="1"/>
</dbReference>
<dbReference type="Pfam" id="PF01743">
    <property type="entry name" value="PolyA_pol"/>
    <property type="match status" value="1"/>
</dbReference>
<evidence type="ECO:0000313" key="9">
    <source>
        <dbReference type="Proteomes" id="UP000606974"/>
    </source>
</evidence>
<dbReference type="OrthoDB" id="445712at2759"/>
<dbReference type="GO" id="GO:0003723">
    <property type="term" value="F:RNA binding"/>
    <property type="evidence" value="ECO:0007669"/>
    <property type="project" value="UniProtKB-KW"/>
</dbReference>
<dbReference type="SUPFAM" id="SSF81891">
    <property type="entry name" value="Poly A polymerase C-terminal region-like"/>
    <property type="match status" value="1"/>
</dbReference>
<dbReference type="GO" id="GO:0000166">
    <property type="term" value="F:nucleotide binding"/>
    <property type="evidence" value="ECO:0007669"/>
    <property type="project" value="UniProtKB-KW"/>
</dbReference>
<dbReference type="SUPFAM" id="SSF81301">
    <property type="entry name" value="Nucleotidyltransferase"/>
    <property type="match status" value="1"/>
</dbReference>
<dbReference type="InterPro" id="IPR002646">
    <property type="entry name" value="PolA_pol_head_dom"/>
</dbReference>
<proteinExistence type="inferred from homology"/>
<evidence type="ECO:0000256" key="5">
    <source>
        <dbReference type="RuleBase" id="RU003953"/>
    </source>
</evidence>
<protein>
    <recommendedName>
        <fullName evidence="10">Poly A polymerase head domain-containing protein</fullName>
    </recommendedName>
</protein>
<reference evidence="8" key="1">
    <citation type="submission" date="2020-02" db="EMBL/GenBank/DDBJ databases">
        <authorList>
            <person name="Palmer J.M."/>
        </authorList>
    </citation>
    <scope>NUCLEOTIDE SEQUENCE</scope>
    <source>
        <strain evidence="8">EPUS1.4</strain>
        <tissue evidence="8">Thallus</tissue>
    </source>
</reference>
<sequence length="510" mass="56615">MAPTLSLDPPEKLLKDCLADCAQTIPPLQIRFAGGWVRDKLLGIQSNDIDAALSSLSGKDFGNIFQEFYKKHGAKYKETARGLGIDNAELNKIVLVEEDAEKSKHLAVAKMKLFSLEVDLVNLRTEVYASDSRTPVVQMGTAEEDALRRDATINALFYNIHTEQLEDFTGKGLDDLRNKIMRTPLDPYQTFRDDPLRVLRLIRFAARLDYNVDPAAQVAMKSPEIHQALKLKISRERVRTEIIKALDGPRPAKALLYIHDLGLFSSCFADPAESNPPSPLTLPKTYSHLGEILANQPLTQGLQLHQDGAAAPWLLAAYTPWASSKPEDAARAIKEGMKATVREAKLLTSAITNRRAISSLVSQVSTPDSTITRGTVGMSLRGWGPSWGQQVLFALLCELQTDDPAASLRRYQAFLHRLRELGLDGTKALDETRLVDGRKIKDILARGDKGGPANKFAADLVMEWQFDHPRGEVGECEEMVRARREEILGWEARVVEGKGKGTGRKRSLEE</sequence>
<dbReference type="Pfam" id="PF12627">
    <property type="entry name" value="PolyA_pol_RNAbd"/>
    <property type="match status" value="1"/>
</dbReference>
<name>A0A8H7APB5_9EURO</name>
<organism evidence="8 9">
    <name type="scientific">Endocarpon pusillum</name>
    <dbReference type="NCBI Taxonomy" id="364733"/>
    <lineage>
        <taxon>Eukaryota</taxon>
        <taxon>Fungi</taxon>
        <taxon>Dikarya</taxon>
        <taxon>Ascomycota</taxon>
        <taxon>Pezizomycotina</taxon>
        <taxon>Eurotiomycetes</taxon>
        <taxon>Chaetothyriomycetidae</taxon>
        <taxon>Verrucariales</taxon>
        <taxon>Verrucariaceae</taxon>
        <taxon>Endocarpon</taxon>
    </lineage>
</organism>
<keyword evidence="4 5" id="KW-0694">RNA-binding</keyword>
<feature type="domain" description="Poly A polymerase head" evidence="6">
    <location>
        <begin position="31"/>
        <end position="182"/>
    </location>
</feature>
<comment type="similarity">
    <text evidence="1 5">Belongs to the tRNA nucleotidyltransferase/poly(A) polymerase family.</text>
</comment>
<evidence type="ECO:0000259" key="7">
    <source>
        <dbReference type="Pfam" id="PF12627"/>
    </source>
</evidence>
<dbReference type="Gene3D" id="1.10.3090.10">
    <property type="entry name" value="cca-adding enzyme, domain 2"/>
    <property type="match status" value="1"/>
</dbReference>
<dbReference type="Gene3D" id="3.30.460.10">
    <property type="entry name" value="Beta Polymerase, domain 2"/>
    <property type="match status" value="1"/>
</dbReference>
<dbReference type="Proteomes" id="UP000606974">
    <property type="component" value="Unassembled WGS sequence"/>
</dbReference>
<evidence type="ECO:0000256" key="2">
    <source>
        <dbReference type="ARBA" id="ARBA00022679"/>
    </source>
</evidence>
<evidence type="ECO:0008006" key="10">
    <source>
        <dbReference type="Google" id="ProtNLM"/>
    </source>
</evidence>
<dbReference type="InterPro" id="IPR043519">
    <property type="entry name" value="NT_sf"/>
</dbReference>
<evidence type="ECO:0000256" key="1">
    <source>
        <dbReference type="ARBA" id="ARBA00007265"/>
    </source>
</evidence>
<keyword evidence="9" id="KW-1185">Reference proteome</keyword>
<evidence type="ECO:0000256" key="3">
    <source>
        <dbReference type="ARBA" id="ARBA00022741"/>
    </source>
</evidence>
<dbReference type="InterPro" id="IPR032828">
    <property type="entry name" value="PolyA_RNA-bd"/>
</dbReference>
<dbReference type="GO" id="GO:0001680">
    <property type="term" value="P:tRNA 3'-terminal CCA addition"/>
    <property type="evidence" value="ECO:0007669"/>
    <property type="project" value="TreeGrafter"/>
</dbReference>
<keyword evidence="2 5" id="KW-0808">Transferase</keyword>
<comment type="caution">
    <text evidence="8">The sequence shown here is derived from an EMBL/GenBank/DDBJ whole genome shotgun (WGS) entry which is preliminary data.</text>
</comment>
<evidence type="ECO:0000256" key="4">
    <source>
        <dbReference type="ARBA" id="ARBA00022884"/>
    </source>
</evidence>
<evidence type="ECO:0000313" key="8">
    <source>
        <dbReference type="EMBL" id="KAF7512955.1"/>
    </source>
</evidence>
<dbReference type="CDD" id="cd05398">
    <property type="entry name" value="NT_ClassII-CCAase"/>
    <property type="match status" value="1"/>
</dbReference>
<dbReference type="GO" id="GO:0052927">
    <property type="term" value="F:CC tRNA cytidylyltransferase activity"/>
    <property type="evidence" value="ECO:0007669"/>
    <property type="project" value="TreeGrafter"/>
</dbReference>
<feature type="domain" description="tRNA nucleotidyltransferase/poly(A) polymerase RNA and SrmB- binding" evidence="7">
    <location>
        <begin position="232"/>
        <end position="267"/>
    </location>
</feature>
<accession>A0A8H7APB5</accession>